<dbReference type="RefSeq" id="WP_317641712.1">
    <property type="nucleotide sequence ID" value="NZ_JAPMIV010000059.1"/>
</dbReference>
<comment type="caution">
    <text evidence="1">The sequence shown here is derived from an EMBL/GenBank/DDBJ whole genome shotgun (WGS) entry which is preliminary data.</text>
</comment>
<name>A0ABU4DV91_9DEIO</name>
<keyword evidence="2" id="KW-1185">Reference proteome</keyword>
<evidence type="ECO:0000313" key="2">
    <source>
        <dbReference type="Proteomes" id="UP001276150"/>
    </source>
</evidence>
<protein>
    <recommendedName>
        <fullName evidence="3">Variable large protein</fullName>
    </recommendedName>
</protein>
<dbReference type="EMBL" id="JAPMIV010000059">
    <property type="protein sequence ID" value="MDV6376352.1"/>
    <property type="molecule type" value="Genomic_DNA"/>
</dbReference>
<evidence type="ECO:0000313" key="1">
    <source>
        <dbReference type="EMBL" id="MDV6376352.1"/>
    </source>
</evidence>
<sequence length="81" mass="8359">MKNILTITKRIGAVVILVEDAFDGQAGVSDAKLNAAIKSVRDGLASAGAAAPTWLTDELLKAIITTAVSLFNSLGIFSKGK</sequence>
<reference evidence="1 2" key="1">
    <citation type="submission" date="2022-11" db="EMBL/GenBank/DDBJ databases">
        <title>Deinococcus ZS9-10, Low Temperature and Draught-tolerating, UV-resistant Bacteria from Continental Antarctica.</title>
        <authorList>
            <person name="Cheng L."/>
        </authorList>
    </citation>
    <scope>NUCLEOTIDE SEQUENCE [LARGE SCALE GENOMIC DNA]</scope>
    <source>
        <strain evidence="1 2">ZS9-10</strain>
    </source>
</reference>
<evidence type="ECO:0008006" key="3">
    <source>
        <dbReference type="Google" id="ProtNLM"/>
    </source>
</evidence>
<accession>A0ABU4DV91</accession>
<proteinExistence type="predicted"/>
<dbReference type="Proteomes" id="UP001276150">
    <property type="component" value="Unassembled WGS sequence"/>
</dbReference>
<organism evidence="1 2">
    <name type="scientific">Deinococcus arenicola</name>
    <dbReference type="NCBI Taxonomy" id="2994950"/>
    <lineage>
        <taxon>Bacteria</taxon>
        <taxon>Thermotogati</taxon>
        <taxon>Deinococcota</taxon>
        <taxon>Deinococci</taxon>
        <taxon>Deinococcales</taxon>
        <taxon>Deinococcaceae</taxon>
        <taxon>Deinococcus</taxon>
    </lineage>
</organism>
<gene>
    <name evidence="1" type="ORF">ORD21_17295</name>
</gene>